<dbReference type="PROSITE" id="PS51186">
    <property type="entry name" value="GNAT"/>
    <property type="match status" value="1"/>
</dbReference>
<sequence>MGEAVVRRVTIADAAMARALRLEMLADTPLAFLETIDEAAARSHAQFKAKFSERVAGNQSALFVAAADGRLVGQAGGFTPPGTRDVTLIYAVYLTPAWRGSGLLGRLIEAVAQWSRAAGRTELELEVVVGNDRAVRAYQRLGFVDTGLRARHPTVPVLTELKMRRTA</sequence>
<dbReference type="Gene3D" id="3.40.630.30">
    <property type="match status" value="1"/>
</dbReference>
<keyword evidence="2" id="KW-0012">Acyltransferase</keyword>
<evidence type="ECO:0000313" key="5">
    <source>
        <dbReference type="Proteomes" id="UP000642748"/>
    </source>
</evidence>
<dbReference type="CDD" id="cd04301">
    <property type="entry name" value="NAT_SF"/>
    <property type="match status" value="1"/>
</dbReference>
<evidence type="ECO:0000313" key="4">
    <source>
        <dbReference type="EMBL" id="GIH17581.1"/>
    </source>
</evidence>
<evidence type="ECO:0000256" key="2">
    <source>
        <dbReference type="ARBA" id="ARBA00023315"/>
    </source>
</evidence>
<dbReference type="Proteomes" id="UP000642748">
    <property type="component" value="Unassembled WGS sequence"/>
</dbReference>
<dbReference type="PANTHER" id="PTHR43877">
    <property type="entry name" value="AMINOALKYLPHOSPHONATE N-ACETYLTRANSFERASE-RELATED-RELATED"/>
    <property type="match status" value="1"/>
</dbReference>
<dbReference type="RefSeq" id="WP_203921138.1">
    <property type="nucleotide sequence ID" value="NZ_BONZ01000056.1"/>
</dbReference>
<gene>
    <name evidence="4" type="ORF">Raf01_57530</name>
</gene>
<dbReference type="InterPro" id="IPR050832">
    <property type="entry name" value="Bact_Acetyltransf"/>
</dbReference>
<dbReference type="Pfam" id="PF00583">
    <property type="entry name" value="Acetyltransf_1"/>
    <property type="match status" value="1"/>
</dbReference>
<name>A0A8J3QW31_9ACTN</name>
<dbReference type="EMBL" id="BONZ01000056">
    <property type="protein sequence ID" value="GIH17581.1"/>
    <property type="molecule type" value="Genomic_DNA"/>
</dbReference>
<dbReference type="SUPFAM" id="SSF55729">
    <property type="entry name" value="Acyl-CoA N-acyltransferases (Nat)"/>
    <property type="match status" value="1"/>
</dbReference>
<feature type="domain" description="N-acetyltransferase" evidence="3">
    <location>
        <begin position="4"/>
        <end position="167"/>
    </location>
</feature>
<proteinExistence type="predicted"/>
<evidence type="ECO:0000256" key="1">
    <source>
        <dbReference type="ARBA" id="ARBA00022679"/>
    </source>
</evidence>
<keyword evidence="5" id="KW-1185">Reference proteome</keyword>
<dbReference type="InterPro" id="IPR016181">
    <property type="entry name" value="Acyl_CoA_acyltransferase"/>
</dbReference>
<keyword evidence="1" id="KW-0808">Transferase</keyword>
<protein>
    <submittedName>
        <fullName evidence="4">N-acetyltransferase</fullName>
    </submittedName>
</protein>
<dbReference type="InterPro" id="IPR000182">
    <property type="entry name" value="GNAT_dom"/>
</dbReference>
<dbReference type="AlphaFoldDB" id="A0A8J3QW31"/>
<reference evidence="4" key="1">
    <citation type="submission" date="2021-01" db="EMBL/GenBank/DDBJ databases">
        <title>Whole genome shotgun sequence of Rugosimonospora africana NBRC 104875.</title>
        <authorList>
            <person name="Komaki H."/>
            <person name="Tamura T."/>
        </authorList>
    </citation>
    <scope>NUCLEOTIDE SEQUENCE</scope>
    <source>
        <strain evidence="4">NBRC 104875</strain>
    </source>
</reference>
<comment type="caution">
    <text evidence="4">The sequence shown here is derived from an EMBL/GenBank/DDBJ whole genome shotgun (WGS) entry which is preliminary data.</text>
</comment>
<dbReference type="GO" id="GO:0016747">
    <property type="term" value="F:acyltransferase activity, transferring groups other than amino-acyl groups"/>
    <property type="evidence" value="ECO:0007669"/>
    <property type="project" value="InterPro"/>
</dbReference>
<evidence type="ECO:0000259" key="3">
    <source>
        <dbReference type="PROSITE" id="PS51186"/>
    </source>
</evidence>
<organism evidence="4 5">
    <name type="scientific">Rugosimonospora africana</name>
    <dbReference type="NCBI Taxonomy" id="556532"/>
    <lineage>
        <taxon>Bacteria</taxon>
        <taxon>Bacillati</taxon>
        <taxon>Actinomycetota</taxon>
        <taxon>Actinomycetes</taxon>
        <taxon>Micromonosporales</taxon>
        <taxon>Micromonosporaceae</taxon>
        <taxon>Rugosimonospora</taxon>
    </lineage>
</organism>
<accession>A0A8J3QW31</accession>